<dbReference type="SUPFAM" id="SSF53067">
    <property type="entry name" value="Actin-like ATPase domain"/>
    <property type="match status" value="2"/>
</dbReference>
<dbReference type="InterPro" id="IPR005471">
    <property type="entry name" value="Tscrpt_reg_IclR_N"/>
</dbReference>
<dbReference type="SUPFAM" id="SSF46785">
    <property type="entry name" value="Winged helix' DNA-binding domain"/>
    <property type="match status" value="1"/>
</dbReference>
<evidence type="ECO:0000256" key="2">
    <source>
        <dbReference type="SAM" id="MobiDB-lite"/>
    </source>
</evidence>
<evidence type="ECO:0000313" key="7">
    <source>
        <dbReference type="Proteomes" id="UP000182744"/>
    </source>
</evidence>
<dbReference type="RefSeq" id="WP_074663242.1">
    <property type="nucleotide sequence ID" value="NZ_FNAU01000013.1"/>
</dbReference>
<dbReference type="Pfam" id="PF09339">
    <property type="entry name" value="HTH_IclR"/>
    <property type="match status" value="1"/>
</dbReference>
<feature type="domain" description="HTH iclR-type" evidence="4">
    <location>
        <begin position="120"/>
        <end position="155"/>
    </location>
</feature>
<dbReference type="AlphaFoldDB" id="A0A1G7DTU6"/>
<reference evidence="5" key="3">
    <citation type="submission" date="2023-10" db="EMBL/GenBank/DDBJ databases">
        <title>Whole Genome based description of the genera Actinobaculum and Actinotignum reveals a complex phylogenetic relationship within the species included in the genus Actinotignum.</title>
        <authorList>
            <person name="Jensen C.S."/>
            <person name="Dargis R."/>
            <person name="Kemp M."/>
            <person name="Christensen J.J."/>
        </authorList>
    </citation>
    <scope>NUCLEOTIDE SEQUENCE</scope>
    <source>
        <strain evidence="5">Actinobaculum_suis_CCUG19206T</strain>
    </source>
</reference>
<keyword evidence="3" id="KW-0732">Signal</keyword>
<keyword evidence="6" id="KW-0808">Transferase</keyword>
<dbReference type="Proteomes" id="UP001273799">
    <property type="component" value="Unassembled WGS sequence"/>
</dbReference>
<organism evidence="6 7">
    <name type="scientific">Actinobaculum suis</name>
    <dbReference type="NCBI Taxonomy" id="1657"/>
    <lineage>
        <taxon>Bacteria</taxon>
        <taxon>Bacillati</taxon>
        <taxon>Actinomycetota</taxon>
        <taxon>Actinomycetes</taxon>
        <taxon>Actinomycetales</taxon>
        <taxon>Actinomycetaceae</taxon>
        <taxon>Actinobaculum</taxon>
    </lineage>
</organism>
<dbReference type="GO" id="GO:0016301">
    <property type="term" value="F:kinase activity"/>
    <property type="evidence" value="ECO:0007669"/>
    <property type="project" value="UniProtKB-KW"/>
</dbReference>
<feature type="region of interest" description="Disordered" evidence="2">
    <location>
        <begin position="43"/>
        <end position="132"/>
    </location>
</feature>
<dbReference type="GO" id="GO:0006355">
    <property type="term" value="P:regulation of DNA-templated transcription"/>
    <property type="evidence" value="ECO:0007669"/>
    <property type="project" value="InterPro"/>
</dbReference>
<dbReference type="InterPro" id="IPR036390">
    <property type="entry name" value="WH_DNA-bd_sf"/>
</dbReference>
<dbReference type="EMBL" id="JAWNFU010000001">
    <property type="protein sequence ID" value="MDY5152862.1"/>
    <property type="molecule type" value="Genomic_DNA"/>
</dbReference>
<dbReference type="InterPro" id="IPR036388">
    <property type="entry name" value="WH-like_DNA-bd_sf"/>
</dbReference>
<feature type="chain" id="PRO_5010175886" evidence="3">
    <location>
        <begin position="31"/>
        <end position="502"/>
    </location>
</feature>
<dbReference type="Gene3D" id="3.30.420.40">
    <property type="match status" value="2"/>
</dbReference>
<dbReference type="Proteomes" id="UP000182744">
    <property type="component" value="Unassembled WGS sequence"/>
</dbReference>
<dbReference type="Pfam" id="PF00480">
    <property type="entry name" value="ROK"/>
    <property type="match status" value="1"/>
</dbReference>
<name>A0A1G7DTU6_9ACTO</name>
<proteinExistence type="inferred from homology"/>
<dbReference type="PANTHER" id="PTHR18964:SF149">
    <property type="entry name" value="BIFUNCTIONAL UDP-N-ACETYLGLUCOSAMINE 2-EPIMERASE_N-ACETYLMANNOSAMINE KINASE"/>
    <property type="match status" value="1"/>
</dbReference>
<evidence type="ECO:0000313" key="6">
    <source>
        <dbReference type="EMBL" id="SDE54917.1"/>
    </source>
</evidence>
<reference evidence="7" key="1">
    <citation type="submission" date="2016-10" db="EMBL/GenBank/DDBJ databases">
        <authorList>
            <person name="Varghese N."/>
        </authorList>
    </citation>
    <scope>NUCLEOTIDE SEQUENCE [LARGE SCALE GENOMIC DNA]</scope>
    <source>
        <strain evidence="7">DSM 20639</strain>
    </source>
</reference>
<dbReference type="InterPro" id="IPR043129">
    <property type="entry name" value="ATPase_NBD"/>
</dbReference>
<protein>
    <submittedName>
        <fullName evidence="5">ROK family protein</fullName>
    </submittedName>
    <submittedName>
        <fullName evidence="6">Sugar kinase of the NBD/HSP70 family, may contain an N-terminal HTH domain</fullName>
    </submittedName>
</protein>
<gene>
    <name evidence="5" type="ORF">R6G71_02190</name>
    <name evidence="6" type="ORF">SAMN05421878_1136</name>
</gene>
<accession>A0A1G7DTU6</accession>
<feature type="signal peptide" evidence="3">
    <location>
        <begin position="1"/>
        <end position="30"/>
    </location>
</feature>
<evidence type="ECO:0000259" key="4">
    <source>
        <dbReference type="Pfam" id="PF09339"/>
    </source>
</evidence>
<dbReference type="Gene3D" id="1.10.10.10">
    <property type="entry name" value="Winged helix-like DNA-binding domain superfamily/Winged helix DNA-binding domain"/>
    <property type="match status" value="1"/>
</dbReference>
<dbReference type="GO" id="GO:0003677">
    <property type="term" value="F:DNA binding"/>
    <property type="evidence" value="ECO:0007669"/>
    <property type="project" value="InterPro"/>
</dbReference>
<dbReference type="PANTHER" id="PTHR18964">
    <property type="entry name" value="ROK (REPRESSOR, ORF, KINASE) FAMILY"/>
    <property type="match status" value="1"/>
</dbReference>
<keyword evidence="6" id="KW-0418">Kinase</keyword>
<dbReference type="EMBL" id="FNAU01000013">
    <property type="protein sequence ID" value="SDE54917.1"/>
    <property type="molecule type" value="Genomic_DNA"/>
</dbReference>
<keyword evidence="7" id="KW-1185">Reference proteome</keyword>
<evidence type="ECO:0000256" key="3">
    <source>
        <dbReference type="SAM" id="SignalP"/>
    </source>
</evidence>
<sequence length="502" mass="52689">MKPGKNATSIRQDNLRLILCNILAAGSATADPTITSVPSAGEAHATLPEEASELREAAKASAAPVTGTNESPNAAPLASPHETPHETPEGSPDLPTPVAGTNETPDEAPAGPSNLPAPETATGLSRAKLAQSTGLTRATVSRLTDELISAGMIEELEPVRPQVGRPAAPLAAQPGKNIVLALEINLEYVAIYALDLAGNVLTSRLERSDSRGSDPAVVLAWISRLAGEEASKLPAGQLLSTVLCVPGLVDTDRRTIVTAPNLGWQNVDAGVLLDFPGFDAGHFRVINEADAAAFSVFFSRPGVRAGYSSFLYVSAEVGVGAAIFFEGQLFSGDHGWAGEIGHMCVDRSGPKCRCGSNGCLEQYAGFDSIVRNAGYAAGTEGGKEMSLAKLSRLFDAGDPGARAAIDACAQALGTTIANVLNLLDLRLVVLGGNFARLYHRLEIIMKAEIEYRVLGRRWEDVQIETSAFGDFAASRGGCLAGFAEILNHPARWHEYGIPISFD</sequence>
<evidence type="ECO:0000313" key="5">
    <source>
        <dbReference type="EMBL" id="MDY5152862.1"/>
    </source>
</evidence>
<comment type="similarity">
    <text evidence="1">Belongs to the ROK (NagC/XylR) family.</text>
</comment>
<dbReference type="InterPro" id="IPR000600">
    <property type="entry name" value="ROK"/>
</dbReference>
<evidence type="ECO:0000256" key="1">
    <source>
        <dbReference type="ARBA" id="ARBA00006479"/>
    </source>
</evidence>
<reference evidence="6" key="2">
    <citation type="submission" date="2016-10" db="EMBL/GenBank/DDBJ databases">
        <authorList>
            <person name="de Groot N.N."/>
        </authorList>
    </citation>
    <scope>NUCLEOTIDE SEQUENCE [LARGE SCALE GENOMIC DNA]</scope>
    <source>
        <strain evidence="6">DSM 20639</strain>
    </source>
</reference>